<feature type="compositionally biased region" description="Low complexity" evidence="1">
    <location>
        <begin position="239"/>
        <end position="272"/>
    </location>
</feature>
<reference evidence="2 3" key="1">
    <citation type="submission" date="2016-06" db="EMBL/GenBank/DDBJ databases">
        <title>Evolution of pathogenesis and genome organization in the Tremellales.</title>
        <authorList>
            <person name="Cuomo C."/>
            <person name="Litvintseva A."/>
            <person name="Heitman J."/>
            <person name="Chen Y."/>
            <person name="Sun S."/>
            <person name="Springer D."/>
            <person name="Dromer F."/>
            <person name="Young S."/>
            <person name="Zeng Q."/>
            <person name="Chapman S."/>
            <person name="Gujja S."/>
            <person name="Saif S."/>
            <person name="Birren B."/>
        </authorList>
    </citation>
    <scope>NUCLEOTIDE SEQUENCE [LARGE SCALE GENOMIC DNA]</scope>
    <source>
        <strain evidence="2 3">ATCC 28783</strain>
    </source>
</reference>
<feature type="compositionally biased region" description="Polar residues" evidence="1">
    <location>
        <begin position="192"/>
        <end position="211"/>
    </location>
</feature>
<feature type="region of interest" description="Disordered" evidence="1">
    <location>
        <begin position="1"/>
        <end position="33"/>
    </location>
</feature>
<dbReference type="VEuPathDB" id="FungiDB:TREMEDRAFT_61656"/>
<feature type="compositionally biased region" description="Polar residues" evidence="1">
    <location>
        <begin position="368"/>
        <end position="380"/>
    </location>
</feature>
<dbReference type="OrthoDB" id="3365224at2759"/>
<accession>A0A4Q1BUH3</accession>
<feature type="compositionally biased region" description="Low complexity" evidence="1">
    <location>
        <begin position="123"/>
        <end position="138"/>
    </location>
</feature>
<dbReference type="InterPro" id="IPR039931">
    <property type="entry name" value="EEIG1/2-like"/>
</dbReference>
<protein>
    <recommendedName>
        <fullName evidence="4">C2 NT-type domain-containing protein</fullName>
    </recommendedName>
</protein>
<dbReference type="InParanoid" id="A0A4Q1BUH3"/>
<feature type="region of interest" description="Disordered" evidence="1">
    <location>
        <begin position="95"/>
        <end position="403"/>
    </location>
</feature>
<dbReference type="Proteomes" id="UP000289152">
    <property type="component" value="Unassembled WGS sequence"/>
</dbReference>
<evidence type="ECO:0000313" key="3">
    <source>
        <dbReference type="Proteomes" id="UP000289152"/>
    </source>
</evidence>
<evidence type="ECO:0000313" key="2">
    <source>
        <dbReference type="EMBL" id="RXK41706.1"/>
    </source>
</evidence>
<feature type="compositionally biased region" description="Basic residues" evidence="1">
    <location>
        <begin position="657"/>
        <end position="674"/>
    </location>
</feature>
<name>A0A4Q1BUH3_TREME</name>
<sequence>MSQTSTRAPSRTPSSTPVFPATQHTSNATVNGGHKTLAHHQHTTRAAYKLAHLFDSTNKYAVFQTTVWIHDMGNVPQMDGQFAVRWKFRGKRARGYEGVTQSHTTPTPKPSLPNLKLSQPGQSASSLSVNSFSSTASSPIAPMSRPAYSSTTSALGYGLPGRASTTPQTFTPVGVLPSSRAPSRIAEKKTSDPTPLRQSTKPGGNPINLTDSPKEIKSPNMTSPLDPINPRLRKASDETTASGRTVGSGSSTSTSGPSRPPSSSASGSLLPPIHASSLPVSHLRPPSLMSVGSSQSHLSVPFPRTVNRPPVRSGTVPSTSTIVDPLPNSSEPLNSNIRNGISRTSSHNPPSPIIPSPTTSLRPDQTRQRSTSGVSVTSFRSIHAPLPRPNFSTERKGVTPPAQVSAVDHSCTWDFQLQHLLRLPVGKLPAKPPSKDSSSSASLRPPLLGFGPLSDSGMRIEVEQMLVSGATSSAPAQAADTDSVASVLAAAHHAQRLPGNPSEAGKRGEKESYGWVDIDLAMFAGRGRVTRRFLLQGRTNALVKLTVEMKFMGGEEKWTAPPLGEGQHVAGPNELLPSDPHDRHDLTLIHTCRSDSSDSSLLSGQKTPSHTSLSSSRDMNCDPMILPPLNQRSSGYKTYDHHLKPSSSFNSSPRLNSPHHHPQHQHQHQHHVHGHSRDLAPETVIESIFNPFPGKEEGPFSYLINKDMTEEKLVEEPGELEGKENGLIMMNGDVGLLDGGKERVGKMGQKEREEERNRRFGFRRRIRDRKDRETGNERAHVVIAT</sequence>
<dbReference type="EMBL" id="SDIL01000006">
    <property type="protein sequence ID" value="RXK41706.1"/>
    <property type="molecule type" value="Genomic_DNA"/>
</dbReference>
<feature type="compositionally biased region" description="Low complexity" evidence="1">
    <location>
        <begin position="435"/>
        <end position="448"/>
    </location>
</feature>
<proteinExistence type="predicted"/>
<dbReference type="AlphaFoldDB" id="A0A4Q1BUH3"/>
<feature type="region of interest" description="Disordered" evidence="1">
    <location>
        <begin position="558"/>
        <end position="677"/>
    </location>
</feature>
<keyword evidence="3" id="KW-1185">Reference proteome</keyword>
<dbReference type="PANTHER" id="PTHR21456:SF1">
    <property type="entry name" value="C2 NT-TYPE DOMAIN-CONTAINING PROTEIN"/>
    <property type="match status" value="1"/>
</dbReference>
<dbReference type="STRING" id="5217.A0A4Q1BUH3"/>
<feature type="compositionally biased region" description="Basic and acidic residues" evidence="1">
    <location>
        <begin position="579"/>
        <end position="596"/>
    </location>
</feature>
<feature type="compositionally biased region" description="Low complexity" evidence="1">
    <location>
        <begin position="1"/>
        <end position="17"/>
    </location>
</feature>
<feature type="compositionally biased region" description="Polar residues" evidence="1">
    <location>
        <begin position="604"/>
        <end position="618"/>
    </location>
</feature>
<feature type="compositionally biased region" description="Polar residues" evidence="1">
    <location>
        <begin position="315"/>
        <end position="343"/>
    </location>
</feature>
<feature type="region of interest" description="Disordered" evidence="1">
    <location>
        <begin position="426"/>
        <end position="448"/>
    </location>
</feature>
<comment type="caution">
    <text evidence="2">The sequence shown here is derived from an EMBL/GenBank/DDBJ whole genome shotgun (WGS) entry which is preliminary data.</text>
</comment>
<feature type="compositionally biased region" description="Low complexity" evidence="1">
    <location>
        <begin position="645"/>
        <end position="656"/>
    </location>
</feature>
<evidence type="ECO:0000256" key="1">
    <source>
        <dbReference type="SAM" id="MobiDB-lite"/>
    </source>
</evidence>
<dbReference type="PANTHER" id="PTHR21456">
    <property type="entry name" value="FAMILY WITH SEQUENCE SIMILARITY 102"/>
    <property type="match status" value="1"/>
</dbReference>
<gene>
    <name evidence="2" type="ORF">M231_00941</name>
</gene>
<organism evidence="2 3">
    <name type="scientific">Tremella mesenterica</name>
    <name type="common">Jelly fungus</name>
    <dbReference type="NCBI Taxonomy" id="5217"/>
    <lineage>
        <taxon>Eukaryota</taxon>
        <taxon>Fungi</taxon>
        <taxon>Dikarya</taxon>
        <taxon>Basidiomycota</taxon>
        <taxon>Agaricomycotina</taxon>
        <taxon>Tremellomycetes</taxon>
        <taxon>Tremellales</taxon>
        <taxon>Tremellaceae</taxon>
        <taxon>Tremella</taxon>
    </lineage>
</organism>
<evidence type="ECO:0008006" key="4">
    <source>
        <dbReference type="Google" id="ProtNLM"/>
    </source>
</evidence>